<dbReference type="OrthoDB" id="163370at2"/>
<gene>
    <name evidence="1" type="ORF">Krac_7683</name>
</gene>
<reference evidence="1 2" key="1">
    <citation type="journal article" date="2011" name="Stand. Genomic Sci.">
        <title>Non-contiguous finished genome sequence and contextual data of the filamentous soil bacterium Ktedonobacter racemifer type strain (SOSP1-21).</title>
        <authorList>
            <person name="Chang Y.J."/>
            <person name="Land M."/>
            <person name="Hauser L."/>
            <person name="Chertkov O."/>
            <person name="Del Rio T.G."/>
            <person name="Nolan M."/>
            <person name="Copeland A."/>
            <person name="Tice H."/>
            <person name="Cheng J.F."/>
            <person name="Lucas S."/>
            <person name="Han C."/>
            <person name="Goodwin L."/>
            <person name="Pitluck S."/>
            <person name="Ivanova N."/>
            <person name="Ovchinikova G."/>
            <person name="Pati A."/>
            <person name="Chen A."/>
            <person name="Palaniappan K."/>
            <person name="Mavromatis K."/>
            <person name="Liolios K."/>
            <person name="Brettin T."/>
            <person name="Fiebig A."/>
            <person name="Rohde M."/>
            <person name="Abt B."/>
            <person name="Goker M."/>
            <person name="Detter J.C."/>
            <person name="Woyke T."/>
            <person name="Bristow J."/>
            <person name="Eisen J.A."/>
            <person name="Markowitz V."/>
            <person name="Hugenholtz P."/>
            <person name="Kyrpides N.C."/>
            <person name="Klenk H.P."/>
            <person name="Lapidus A."/>
        </authorList>
    </citation>
    <scope>NUCLEOTIDE SEQUENCE [LARGE SCALE GENOMIC DNA]</scope>
    <source>
        <strain evidence="2">DSM 44963</strain>
    </source>
</reference>
<comment type="caution">
    <text evidence="1">The sequence shown here is derived from an EMBL/GenBank/DDBJ whole genome shotgun (WGS) entry which is preliminary data.</text>
</comment>
<accession>D6TKT8</accession>
<evidence type="ECO:0000313" key="1">
    <source>
        <dbReference type="EMBL" id="EFH86388.1"/>
    </source>
</evidence>
<dbReference type="InParanoid" id="D6TKT8"/>
<sequence length="127" mass="14660">MSTYEDRLDALEQKVADIQLERLYERKVAAQSTSSEQSYDARQINHRLTMLLGVTTTQEEDLREVKKRLIALDDRLSGVDQRMESHFEALEKRLSGLETKFDEHSTILAQHTTLLTQILARLPEKSS</sequence>
<protein>
    <submittedName>
        <fullName evidence="1">Uncharacterized protein</fullName>
    </submittedName>
</protein>
<dbReference type="AlphaFoldDB" id="D6TKT8"/>
<dbReference type="RefSeq" id="WP_007910668.1">
    <property type="nucleotide sequence ID" value="NZ_ADVG01000002.1"/>
</dbReference>
<keyword evidence="2" id="KW-1185">Reference proteome</keyword>
<organism evidence="1 2">
    <name type="scientific">Ktedonobacter racemifer DSM 44963</name>
    <dbReference type="NCBI Taxonomy" id="485913"/>
    <lineage>
        <taxon>Bacteria</taxon>
        <taxon>Bacillati</taxon>
        <taxon>Chloroflexota</taxon>
        <taxon>Ktedonobacteria</taxon>
        <taxon>Ktedonobacterales</taxon>
        <taxon>Ktedonobacteraceae</taxon>
        <taxon>Ktedonobacter</taxon>
    </lineage>
</organism>
<dbReference type="Gene3D" id="3.90.20.10">
    <property type="match status" value="1"/>
</dbReference>
<dbReference type="Proteomes" id="UP000004508">
    <property type="component" value="Unassembled WGS sequence"/>
</dbReference>
<name>D6TKT8_KTERA</name>
<evidence type="ECO:0000313" key="2">
    <source>
        <dbReference type="Proteomes" id="UP000004508"/>
    </source>
</evidence>
<dbReference type="EMBL" id="ADVG01000002">
    <property type="protein sequence ID" value="EFH86388.1"/>
    <property type="molecule type" value="Genomic_DNA"/>
</dbReference>
<proteinExistence type="predicted"/>